<organism evidence="2 3">
    <name type="scientific">candidate division TA06 bacterium B3_TA06</name>
    <dbReference type="NCBI Taxonomy" id="2012487"/>
    <lineage>
        <taxon>Bacteria</taxon>
        <taxon>Bacteria division TA06</taxon>
    </lineage>
</organism>
<proteinExistence type="predicted"/>
<dbReference type="CDD" id="cd04301">
    <property type="entry name" value="NAT_SF"/>
    <property type="match status" value="1"/>
</dbReference>
<evidence type="ECO:0000313" key="3">
    <source>
        <dbReference type="Proteomes" id="UP000317778"/>
    </source>
</evidence>
<dbReference type="Gene3D" id="3.40.630.30">
    <property type="match status" value="1"/>
</dbReference>
<dbReference type="SUPFAM" id="SSF55729">
    <property type="entry name" value="Acyl-CoA N-acyltransferases (Nat)"/>
    <property type="match status" value="1"/>
</dbReference>
<reference evidence="2 3" key="1">
    <citation type="submission" date="2017-06" db="EMBL/GenBank/DDBJ databases">
        <title>Novel microbial phyla capable of carbon fixation and sulfur reduction in deep-sea sediments.</title>
        <authorList>
            <person name="Huang J."/>
            <person name="Baker B."/>
            <person name="Wang Y."/>
        </authorList>
    </citation>
    <scope>NUCLEOTIDE SEQUENCE [LARGE SCALE GENOMIC DNA]</scope>
    <source>
        <strain evidence="2">B3_TA06</strain>
    </source>
</reference>
<accession>A0A532V824</accession>
<dbReference type="EMBL" id="NJBO01000005">
    <property type="protein sequence ID" value="TKJ43353.1"/>
    <property type="molecule type" value="Genomic_DNA"/>
</dbReference>
<sequence length="265" mass="30907">MKKLVIKDVTRENVDEMVRICVPPDKREHPLFVEGMNIMKRWAFGVIEKYPSLGKLAYMDSRAVGMIQCVPNPEERLVEIRCIFVRQKENLRKGVGRALLRALIDDMKEPKSYFDNDTPLALVTTAFEVWGTYPQHEFYEKMGFMRAKADDPFLLYYPIKEGYAYVPKEEPFNPQKEDEGKALIFYKPSCPFSIYFSEMIKESIKEVAPDIPIRMVNRFEEAEEVRKRGSVPACMVNKKPIQSFVFDKTGFQKEVKEALKHDEKP</sequence>
<dbReference type="InterPro" id="IPR000182">
    <property type="entry name" value="GNAT_dom"/>
</dbReference>
<dbReference type="InterPro" id="IPR016181">
    <property type="entry name" value="Acyl_CoA_acyltransferase"/>
</dbReference>
<dbReference type="Pfam" id="PF00583">
    <property type="entry name" value="Acetyltransf_1"/>
    <property type="match status" value="1"/>
</dbReference>
<dbReference type="GO" id="GO:0016747">
    <property type="term" value="F:acyltransferase activity, transferring groups other than amino-acyl groups"/>
    <property type="evidence" value="ECO:0007669"/>
    <property type="project" value="InterPro"/>
</dbReference>
<dbReference type="AlphaFoldDB" id="A0A532V824"/>
<evidence type="ECO:0000259" key="1">
    <source>
        <dbReference type="PROSITE" id="PS51186"/>
    </source>
</evidence>
<name>A0A532V824_UNCT6</name>
<evidence type="ECO:0000313" key="2">
    <source>
        <dbReference type="EMBL" id="TKJ43353.1"/>
    </source>
</evidence>
<dbReference type="Proteomes" id="UP000317778">
    <property type="component" value="Unassembled WGS sequence"/>
</dbReference>
<dbReference type="InterPro" id="IPR036249">
    <property type="entry name" value="Thioredoxin-like_sf"/>
</dbReference>
<dbReference type="PROSITE" id="PS51186">
    <property type="entry name" value="GNAT"/>
    <property type="match status" value="1"/>
</dbReference>
<dbReference type="SUPFAM" id="SSF52833">
    <property type="entry name" value="Thioredoxin-like"/>
    <property type="match status" value="1"/>
</dbReference>
<protein>
    <recommendedName>
        <fullName evidence="1">N-acetyltransferase domain-containing protein</fullName>
    </recommendedName>
</protein>
<gene>
    <name evidence="2" type="ORF">CEE36_04795</name>
</gene>
<comment type="caution">
    <text evidence="2">The sequence shown here is derived from an EMBL/GenBank/DDBJ whole genome shotgun (WGS) entry which is preliminary data.</text>
</comment>
<feature type="domain" description="N-acetyltransferase" evidence="1">
    <location>
        <begin position="4"/>
        <end position="169"/>
    </location>
</feature>